<reference evidence="9 10" key="1">
    <citation type="submission" date="2016-10" db="EMBL/GenBank/DDBJ databases">
        <authorList>
            <person name="de Groot N.N."/>
        </authorList>
    </citation>
    <scope>NUCLEOTIDE SEQUENCE [LARGE SCALE GENOMIC DNA]</scope>
    <source>
        <strain evidence="9 10">Nm146</strain>
    </source>
</reference>
<evidence type="ECO:0000256" key="2">
    <source>
        <dbReference type="ARBA" id="ARBA00022617"/>
    </source>
</evidence>
<organism evidence="9 10">
    <name type="scientific">Nitrosomonas nitrosa</name>
    <dbReference type="NCBI Taxonomy" id="52442"/>
    <lineage>
        <taxon>Bacteria</taxon>
        <taxon>Pseudomonadati</taxon>
        <taxon>Pseudomonadota</taxon>
        <taxon>Betaproteobacteria</taxon>
        <taxon>Nitrosomonadales</taxon>
        <taxon>Nitrosomonadaceae</taxon>
        <taxon>Nitrosomonas</taxon>
    </lineage>
</organism>
<evidence type="ECO:0000313" key="9">
    <source>
        <dbReference type="EMBL" id="SFM46472.1"/>
    </source>
</evidence>
<feature type="domain" description="Cytochrome c" evidence="7">
    <location>
        <begin position="51"/>
        <end position="144"/>
    </location>
</feature>
<evidence type="ECO:0000256" key="3">
    <source>
        <dbReference type="ARBA" id="ARBA00022723"/>
    </source>
</evidence>
<dbReference type="OrthoDB" id="9808312at2"/>
<keyword evidence="2 6" id="KW-0349">Heme</keyword>
<dbReference type="PANTHER" id="PTHR35008:SF4">
    <property type="entry name" value="BLL4482 PROTEIN"/>
    <property type="match status" value="1"/>
</dbReference>
<sequence length="165" mass="18812">MQLDKKFPILLPLSIIGVVLISGCTDPVSTITKILQQIQPDQEIVRNFDAAQIERGYATYLKNCSVCHGPNGEATPDWRKPLENGRYPPPPLDDSAHAWHHSTEELKRFILNGGPPGEGRMPGWEGVLTEQEIDDILVWIKSLWSDEVYEAWYRRIENKEPYTSK</sequence>
<evidence type="ECO:0000259" key="7">
    <source>
        <dbReference type="PROSITE" id="PS51007"/>
    </source>
</evidence>
<name>A0A1I4R2D7_9PROT</name>
<dbReference type="InterPro" id="IPR009056">
    <property type="entry name" value="Cyt_c-like_dom"/>
</dbReference>
<keyword evidence="10" id="KW-1185">Reference proteome</keyword>
<dbReference type="AlphaFoldDB" id="A0A1I4R2D7"/>
<accession>A0A1I4R2D7</accession>
<evidence type="ECO:0000256" key="6">
    <source>
        <dbReference type="PROSITE-ProRule" id="PRU00433"/>
    </source>
</evidence>
<dbReference type="STRING" id="52442.SAMN05421880_11744"/>
<evidence type="ECO:0000256" key="4">
    <source>
        <dbReference type="ARBA" id="ARBA00022982"/>
    </source>
</evidence>
<dbReference type="InterPro" id="IPR008168">
    <property type="entry name" value="Cyt_C_IC"/>
</dbReference>
<evidence type="ECO:0000313" key="10">
    <source>
        <dbReference type="Proteomes" id="UP000199561"/>
    </source>
</evidence>
<dbReference type="GO" id="GO:0020037">
    <property type="term" value="F:heme binding"/>
    <property type="evidence" value="ECO:0007669"/>
    <property type="project" value="InterPro"/>
</dbReference>
<dbReference type="EMBL" id="CAJNAP010000023">
    <property type="protein sequence ID" value="CAE6509210.1"/>
    <property type="molecule type" value="Genomic_DNA"/>
</dbReference>
<dbReference type="PROSITE" id="PS51257">
    <property type="entry name" value="PROKAR_LIPOPROTEIN"/>
    <property type="match status" value="1"/>
</dbReference>
<gene>
    <name evidence="8" type="ORF">NMYAN_30135</name>
    <name evidence="9" type="ORF">SAMN05421880_11744</name>
</gene>
<dbReference type="InterPro" id="IPR051459">
    <property type="entry name" value="Cytochrome_c-type_DH"/>
</dbReference>
<reference evidence="8" key="2">
    <citation type="submission" date="2021-02" db="EMBL/GenBank/DDBJ databases">
        <authorList>
            <person name="Han P."/>
        </authorList>
    </citation>
    <scope>NUCLEOTIDE SEQUENCE</scope>
    <source>
        <strain evidence="8">Nitrosomonas nitrosa 18-3D</strain>
    </source>
</reference>
<evidence type="ECO:0000256" key="5">
    <source>
        <dbReference type="ARBA" id="ARBA00023004"/>
    </source>
</evidence>
<evidence type="ECO:0000256" key="1">
    <source>
        <dbReference type="ARBA" id="ARBA00022448"/>
    </source>
</evidence>
<dbReference type="Pfam" id="PF13442">
    <property type="entry name" value="Cytochrome_CBB3"/>
    <property type="match status" value="1"/>
</dbReference>
<keyword evidence="1" id="KW-0813">Transport</keyword>
<dbReference type="Proteomes" id="UP000601736">
    <property type="component" value="Unassembled WGS sequence"/>
</dbReference>
<keyword evidence="4" id="KW-0249">Electron transport</keyword>
<dbReference type="GO" id="GO:0005506">
    <property type="term" value="F:iron ion binding"/>
    <property type="evidence" value="ECO:0007669"/>
    <property type="project" value="InterPro"/>
</dbReference>
<keyword evidence="3 6" id="KW-0479">Metal-binding</keyword>
<dbReference type="EMBL" id="FOUF01000017">
    <property type="protein sequence ID" value="SFM46472.1"/>
    <property type="molecule type" value="Genomic_DNA"/>
</dbReference>
<dbReference type="Proteomes" id="UP000199561">
    <property type="component" value="Unassembled WGS sequence"/>
</dbReference>
<keyword evidence="5 6" id="KW-0408">Iron</keyword>
<dbReference type="PANTHER" id="PTHR35008">
    <property type="entry name" value="BLL4482 PROTEIN-RELATED"/>
    <property type="match status" value="1"/>
</dbReference>
<dbReference type="PROSITE" id="PS51007">
    <property type="entry name" value="CYTC"/>
    <property type="match status" value="1"/>
</dbReference>
<evidence type="ECO:0000313" key="8">
    <source>
        <dbReference type="EMBL" id="CAE6509210.1"/>
    </source>
</evidence>
<dbReference type="GO" id="GO:0009055">
    <property type="term" value="F:electron transfer activity"/>
    <property type="evidence" value="ECO:0007669"/>
    <property type="project" value="InterPro"/>
</dbReference>
<dbReference type="Gene3D" id="1.10.760.10">
    <property type="entry name" value="Cytochrome c-like domain"/>
    <property type="match status" value="1"/>
</dbReference>
<proteinExistence type="predicted"/>
<dbReference type="SUPFAM" id="SSF46626">
    <property type="entry name" value="Cytochrome c"/>
    <property type="match status" value="1"/>
</dbReference>
<dbReference type="InterPro" id="IPR036909">
    <property type="entry name" value="Cyt_c-like_dom_sf"/>
</dbReference>
<protein>
    <submittedName>
        <fullName evidence="9">Cytochrome C oxidase, cbb3-type, subunit III</fullName>
    </submittedName>
</protein>
<dbReference type="PRINTS" id="PR00605">
    <property type="entry name" value="CYTCHROMECIC"/>
</dbReference>